<name>A0ABY6LSR6_9ARAC</name>
<gene>
    <name evidence="2" type="ORF">LAZ67_X001496</name>
</gene>
<evidence type="ECO:0000256" key="1">
    <source>
        <dbReference type="SAM" id="MobiDB-lite"/>
    </source>
</evidence>
<accession>A0ABY6LSR6</accession>
<evidence type="ECO:0000313" key="3">
    <source>
        <dbReference type="Proteomes" id="UP001235939"/>
    </source>
</evidence>
<sequence length="204" mass="22560">MNVNFSKFLHESIAPETDSWKPSTIPLIRPSFQPAPSYNNAALTPVTLCPALKEASSKPKQKLALRAQNPAPSREISTKNPLGVRRTKSRSQVIPLLSETRRRAKNALDSLFESTEKEAIAKDKIIDAIASTTHLKTLIETITAEQAKTLQALLSKIITLVEDKNCTVFKKHTSFRSATTGIMSFRMACLNVRGIAVRSRSVEM</sequence>
<proteinExistence type="predicted"/>
<reference evidence="2 3" key="1">
    <citation type="submission" date="2022-03" db="EMBL/GenBank/DDBJ databases">
        <title>A chromosomal length assembly of Cordylochernes scorpioides.</title>
        <authorList>
            <person name="Zeh D."/>
            <person name="Zeh J."/>
        </authorList>
    </citation>
    <scope>NUCLEOTIDE SEQUENCE [LARGE SCALE GENOMIC DNA]</scope>
    <source>
        <strain evidence="2">IN4F17</strain>
        <tissue evidence="2">Whole Body</tissue>
    </source>
</reference>
<keyword evidence="3" id="KW-1185">Reference proteome</keyword>
<dbReference type="Proteomes" id="UP001235939">
    <property type="component" value="Chromosome X"/>
</dbReference>
<dbReference type="EMBL" id="CP092886">
    <property type="protein sequence ID" value="UYV84198.1"/>
    <property type="molecule type" value="Genomic_DNA"/>
</dbReference>
<feature type="region of interest" description="Disordered" evidence="1">
    <location>
        <begin position="59"/>
        <end position="84"/>
    </location>
</feature>
<protein>
    <submittedName>
        <fullName evidence="2">Uncharacterized protein</fullName>
    </submittedName>
</protein>
<organism evidence="2 3">
    <name type="scientific">Cordylochernes scorpioides</name>
    <dbReference type="NCBI Taxonomy" id="51811"/>
    <lineage>
        <taxon>Eukaryota</taxon>
        <taxon>Metazoa</taxon>
        <taxon>Ecdysozoa</taxon>
        <taxon>Arthropoda</taxon>
        <taxon>Chelicerata</taxon>
        <taxon>Arachnida</taxon>
        <taxon>Pseudoscorpiones</taxon>
        <taxon>Cheliferoidea</taxon>
        <taxon>Chernetidae</taxon>
        <taxon>Cordylochernes</taxon>
    </lineage>
</organism>
<evidence type="ECO:0000313" key="2">
    <source>
        <dbReference type="EMBL" id="UYV84198.1"/>
    </source>
</evidence>